<evidence type="ECO:0000259" key="1">
    <source>
        <dbReference type="Pfam" id="PF13712"/>
    </source>
</evidence>
<organism evidence="2 3">
    <name type="scientific">Mycolicibacterium smegmatis (strain MKD8)</name>
    <name type="common">Mycobacterium smegmatis</name>
    <dbReference type="NCBI Taxonomy" id="1214915"/>
    <lineage>
        <taxon>Bacteria</taxon>
        <taxon>Bacillati</taxon>
        <taxon>Actinomycetota</taxon>
        <taxon>Actinomycetes</taxon>
        <taxon>Mycobacteriales</taxon>
        <taxon>Mycobacteriaceae</taxon>
        <taxon>Mycolicibacterium</taxon>
    </lineage>
</organism>
<name>A0A2U9PYJ2_MYCSE</name>
<dbReference type="EMBL" id="CP027541">
    <property type="protein sequence ID" value="AWT56788.1"/>
    <property type="molecule type" value="Genomic_DNA"/>
</dbReference>
<gene>
    <name evidence="2" type="ORF">D806_058480</name>
</gene>
<dbReference type="Pfam" id="PF13712">
    <property type="entry name" value="Glyco_tranf_2_5"/>
    <property type="match status" value="1"/>
</dbReference>
<dbReference type="SUPFAM" id="SSF53448">
    <property type="entry name" value="Nucleotide-diphospho-sugar transferases"/>
    <property type="match status" value="1"/>
</dbReference>
<evidence type="ECO:0000313" key="3">
    <source>
        <dbReference type="Proteomes" id="UP000011200"/>
    </source>
</evidence>
<dbReference type="AlphaFoldDB" id="A0A2U9PYJ2"/>
<reference evidence="2 3" key="1">
    <citation type="journal article" date="2013" name="Genome Announc.">
        <title>Draft genome sequence of MKD8, a conjugal recipient Mycobacterium smegmatis strain.</title>
        <authorList>
            <person name="Gray T.A."/>
            <person name="Palumbo M.J."/>
            <person name="Derbyshire K.M."/>
        </authorList>
    </citation>
    <scope>NUCLEOTIDE SEQUENCE [LARGE SCALE GENOMIC DNA]</scope>
    <source>
        <strain evidence="2 3">MKD8</strain>
    </source>
</reference>
<proteinExistence type="predicted"/>
<reference evidence="3" key="2">
    <citation type="submission" date="2018-03" db="EMBL/GenBank/DDBJ databases">
        <authorList>
            <person name="Derbyshire K."/>
            <person name="Gray T.A."/>
            <person name="Champion M."/>
        </authorList>
    </citation>
    <scope>NUCLEOTIDE SEQUENCE [LARGE SCALE GENOMIC DNA]</scope>
    <source>
        <strain evidence="3">MKD8</strain>
    </source>
</reference>
<accession>A0A2U9PYJ2</accession>
<dbReference type="RefSeq" id="WP_003897367.1">
    <property type="nucleotide sequence ID" value="NZ_CP027541.1"/>
</dbReference>
<dbReference type="Gene3D" id="3.90.550.10">
    <property type="entry name" value="Spore Coat Polysaccharide Biosynthesis Protein SpsA, Chain A"/>
    <property type="match status" value="1"/>
</dbReference>
<dbReference type="InterPro" id="IPR059123">
    <property type="entry name" value="StrF_dom"/>
</dbReference>
<sequence>MRARHQRIPVSIVCVSNDPIVLDDCLIRSVDTHRSSAPQTELIIIENSQHQFPTAGAALNHGVELSHNEVCVFVHQDVYLHSLVRVEEAAGAIIRDSTIGLVGAQGITPDGELRHRVRDRVVLTGHASDEFDEVDSLDEFLFMARRDQLLTLPLSDDPLLAWHAYAVEYGARMRRLGKAVLAARIPLTHNSLTTNLDRLREAHAYVGSLYPEQRPINTTCGIIDGSPVDRRKFLGSQRWRYRWLKGSIQAHSAHRTIGRLPMVLSDIRRDVDEMLENCGENRLTVVSLETTRNPDPDLAQPIELKRMGRTFTFRVADHRETLEWASSTPEGESVLLTNLDSEFLGSLSGHRQRADWLLGFTQSLGFWLVTGPAASASPASWQLPSAKPFGLPSLRG</sequence>
<protein>
    <recommendedName>
        <fullName evidence="1">Streptomycin biosynthesis protein StrF domain-containing protein</fullName>
    </recommendedName>
</protein>
<evidence type="ECO:0000313" key="2">
    <source>
        <dbReference type="EMBL" id="AWT56788.1"/>
    </source>
</evidence>
<feature type="domain" description="Streptomycin biosynthesis protein StrF" evidence="1">
    <location>
        <begin position="12"/>
        <end position="182"/>
    </location>
</feature>
<dbReference type="InterPro" id="IPR029044">
    <property type="entry name" value="Nucleotide-diphossugar_trans"/>
</dbReference>
<dbReference type="CDD" id="cd00761">
    <property type="entry name" value="Glyco_tranf_GTA_type"/>
    <property type="match status" value="1"/>
</dbReference>
<dbReference type="Proteomes" id="UP000011200">
    <property type="component" value="Chromosome"/>
</dbReference>